<comment type="catalytic activity">
    <reaction evidence="1">
        <text>(7R,8S)-7,8-diammoniononanoate + CO2 + ATP = (4R,5S)-dethiobiotin + ADP + phosphate + 3 H(+)</text>
        <dbReference type="Rhea" id="RHEA:15805"/>
        <dbReference type="ChEBI" id="CHEBI:15378"/>
        <dbReference type="ChEBI" id="CHEBI:16526"/>
        <dbReference type="ChEBI" id="CHEBI:30616"/>
        <dbReference type="ChEBI" id="CHEBI:43474"/>
        <dbReference type="ChEBI" id="CHEBI:149469"/>
        <dbReference type="ChEBI" id="CHEBI:149473"/>
        <dbReference type="ChEBI" id="CHEBI:456216"/>
        <dbReference type="EC" id="6.3.3.3"/>
    </reaction>
</comment>
<evidence type="ECO:0000313" key="2">
    <source>
        <dbReference type="EMBL" id="ABY22311.1"/>
    </source>
</evidence>
<comment type="pathway">
    <text evidence="1">Cofactor biosynthesis; biotin biosynthesis; biotin from 7,8-diaminononanoate: step 1/2.</text>
</comment>
<dbReference type="CDD" id="cd03109">
    <property type="entry name" value="DTBS"/>
    <property type="match status" value="1"/>
</dbReference>
<dbReference type="GO" id="GO:0005524">
    <property type="term" value="F:ATP binding"/>
    <property type="evidence" value="ECO:0007669"/>
    <property type="project" value="UniProtKB-UniRule"/>
</dbReference>
<dbReference type="UniPathway" id="UPA00078">
    <property type="reaction ID" value="UER00161"/>
</dbReference>
<keyword evidence="1" id="KW-0460">Magnesium</keyword>
<dbReference type="PANTHER" id="PTHR43210:SF5">
    <property type="entry name" value="DETHIOBIOTIN SYNTHETASE"/>
    <property type="match status" value="1"/>
</dbReference>
<keyword evidence="3" id="KW-1185">Reference proteome</keyword>
<dbReference type="InterPro" id="IPR004472">
    <property type="entry name" value="DTB_synth_BioD"/>
</dbReference>
<dbReference type="NCBIfam" id="TIGR00347">
    <property type="entry name" value="bioD"/>
    <property type="match status" value="1"/>
</dbReference>
<dbReference type="PANTHER" id="PTHR43210">
    <property type="entry name" value="DETHIOBIOTIN SYNTHETASE"/>
    <property type="match status" value="1"/>
</dbReference>
<dbReference type="HAMAP" id="MF_00336">
    <property type="entry name" value="BioD"/>
    <property type="match status" value="1"/>
</dbReference>
<feature type="binding site" evidence="1">
    <location>
        <position position="70"/>
    </location>
    <ligand>
        <name>ATP</name>
        <dbReference type="ChEBI" id="CHEBI:30616"/>
    </ligand>
</feature>
<dbReference type="EC" id="6.3.3.3" evidence="1"/>
<comment type="subcellular location">
    <subcellularLocation>
        <location evidence="1">Cytoplasm</location>
    </subcellularLocation>
</comment>
<feature type="binding site" evidence="1">
    <location>
        <position position="61"/>
    </location>
    <ligand>
        <name>substrate</name>
    </ligand>
</feature>
<feature type="binding site" evidence="1">
    <location>
        <position position="37"/>
    </location>
    <ligand>
        <name>Mg(2+)</name>
        <dbReference type="ChEBI" id="CHEBI:18420"/>
    </ligand>
</feature>
<comment type="function">
    <text evidence="1">Catalyzes a mechanistically unusual reaction, the ATP-dependent insertion of CO2 between the N7 and N8 nitrogen atoms of 7,8-diaminopelargonic acid (DAPA, also called 7,8-diammoniononanoate) to form a ureido ring.</text>
</comment>
<feature type="binding site" evidence="1">
    <location>
        <begin position="200"/>
        <end position="201"/>
    </location>
    <ligand>
        <name>ATP</name>
        <dbReference type="ChEBI" id="CHEBI:30616"/>
    </ligand>
</feature>
<dbReference type="GO" id="GO:0009102">
    <property type="term" value="P:biotin biosynthetic process"/>
    <property type="evidence" value="ECO:0007669"/>
    <property type="project" value="UniProtKB-UniRule"/>
</dbReference>
<comment type="cofactor">
    <cofactor evidence="1">
        <name>Mg(2+)</name>
        <dbReference type="ChEBI" id="CHEBI:18420"/>
    </cofactor>
</comment>
<dbReference type="KEGG" id="rsa:RSal33209_0562"/>
<keyword evidence="1" id="KW-0093">Biotin biosynthesis</keyword>
<evidence type="ECO:0000256" key="1">
    <source>
        <dbReference type="HAMAP-Rule" id="MF_00336"/>
    </source>
</evidence>
<sequence length="259" mass="26282">MGACDPGDSMNGGAMKNVLALPKVVFVTGTDTDVGKTITTAALAAVFAQVGSVAIYKPVQTGVEAGEAGDTAEVARLAGVQNTFEGARYSAPMAPVAAAEKENRELPSLASHVRNVVELSQRFDRVLVEGSGGLLVELDGAGGTLADLAAGFALAAGNGTASESGVVLVARAGLGTLNHAALTIEALQTRGLDLVGVVLGSVPAIPNVVERSNQEVFAASRNKLLAQVPAGVAKMQAKAFCEAAGLWFEPEAVWSTPRS</sequence>
<dbReference type="SMR" id="A9WL42"/>
<dbReference type="InterPro" id="IPR027417">
    <property type="entry name" value="P-loop_NTPase"/>
</dbReference>
<keyword evidence="1" id="KW-0479">Metal-binding</keyword>
<dbReference type="SUPFAM" id="SSF52540">
    <property type="entry name" value="P-loop containing nucleoside triphosphate hydrolases"/>
    <property type="match status" value="1"/>
</dbReference>
<name>A9WL42_RENSM</name>
<feature type="binding site" evidence="1">
    <location>
        <position position="70"/>
    </location>
    <ligand>
        <name>Mg(2+)</name>
        <dbReference type="ChEBI" id="CHEBI:18420"/>
    </ligand>
</feature>
<organism evidence="2 3">
    <name type="scientific">Renibacterium salmoninarum (strain ATCC 33209 / DSM 20767 / JCM 11484 / NBRC 15589 / NCIMB 2235)</name>
    <dbReference type="NCBI Taxonomy" id="288705"/>
    <lineage>
        <taxon>Bacteria</taxon>
        <taxon>Bacillati</taxon>
        <taxon>Actinomycetota</taxon>
        <taxon>Actinomycetes</taxon>
        <taxon>Micrococcales</taxon>
        <taxon>Micrococcaceae</taxon>
        <taxon>Renibacterium</taxon>
    </lineage>
</organism>
<accession>A9WL42</accession>
<dbReference type="STRING" id="288705.RSal33209_0562"/>
<keyword evidence="1 2" id="KW-0436">Ligase</keyword>
<dbReference type="AlphaFoldDB" id="A9WL42"/>
<feature type="active site" evidence="1">
    <location>
        <position position="57"/>
    </location>
</feature>
<comment type="subunit">
    <text evidence="1">Homodimer.</text>
</comment>
<feature type="binding site" evidence="1">
    <location>
        <begin position="33"/>
        <end position="38"/>
    </location>
    <ligand>
        <name>ATP</name>
        <dbReference type="ChEBI" id="CHEBI:30616"/>
    </ligand>
</feature>
<dbReference type="GO" id="GO:0000287">
    <property type="term" value="F:magnesium ion binding"/>
    <property type="evidence" value="ECO:0007669"/>
    <property type="project" value="UniProtKB-UniRule"/>
</dbReference>
<comment type="similarity">
    <text evidence="1">Belongs to the dethiobiotin synthetase family.</text>
</comment>
<evidence type="ECO:0000313" key="3">
    <source>
        <dbReference type="Proteomes" id="UP000002007"/>
    </source>
</evidence>
<feature type="binding site" evidence="1">
    <location>
        <position position="129"/>
    </location>
    <ligand>
        <name>Mg(2+)</name>
        <dbReference type="ChEBI" id="CHEBI:18420"/>
    </ligand>
</feature>
<dbReference type="HOGENOM" id="CLU_072551_1_0_11"/>
<dbReference type="GO" id="GO:0005829">
    <property type="term" value="C:cytosol"/>
    <property type="evidence" value="ECO:0007669"/>
    <property type="project" value="TreeGrafter"/>
</dbReference>
<keyword evidence="1" id="KW-0067">ATP-binding</keyword>
<feature type="binding site" evidence="1">
    <location>
        <begin position="129"/>
        <end position="132"/>
    </location>
    <ligand>
        <name>ATP</name>
        <dbReference type="ChEBI" id="CHEBI:30616"/>
    </ligand>
</feature>
<dbReference type="Gene3D" id="3.40.50.300">
    <property type="entry name" value="P-loop containing nucleotide triphosphate hydrolases"/>
    <property type="match status" value="1"/>
</dbReference>
<gene>
    <name evidence="1" type="primary">bioD</name>
    <name evidence="2" type="ordered locus">RSal33209_0562</name>
</gene>
<reference evidence="3" key="1">
    <citation type="journal article" date="2008" name="J. Bacteriol.">
        <title>Genome sequence of the fish pathogen Renibacterium salmoninarum suggests reductive evolution away from an environmental Arthrobacter ancestor.</title>
        <authorList>
            <person name="Wiens G.D."/>
            <person name="Rockey D.D."/>
            <person name="Wu Z."/>
            <person name="Chang J."/>
            <person name="Levy R."/>
            <person name="Crane S."/>
            <person name="Chen D.S."/>
            <person name="Capri G.R."/>
            <person name="Burnett J.R."/>
            <person name="Sudheesh P.S."/>
            <person name="Schipma M.J."/>
            <person name="Burd H."/>
            <person name="Bhattacharyya A."/>
            <person name="Rhodes L.D."/>
            <person name="Kaul R."/>
            <person name="Strom M.S."/>
        </authorList>
    </citation>
    <scope>NUCLEOTIDE SEQUENCE [LARGE SCALE GENOMIC DNA]</scope>
    <source>
        <strain evidence="3">ATCC 33209 / DSM 20767 / JCM 11484 / NBRC 15589 / NCIMB 2235</strain>
    </source>
</reference>
<keyword evidence="1" id="KW-0547">Nucleotide-binding</keyword>
<dbReference type="Proteomes" id="UP000002007">
    <property type="component" value="Chromosome"/>
</dbReference>
<keyword evidence="1" id="KW-0963">Cytoplasm</keyword>
<dbReference type="eggNOG" id="COG0132">
    <property type="taxonomic scope" value="Bacteria"/>
</dbReference>
<protein>
    <recommendedName>
        <fullName evidence="1">ATP-dependent dethiobiotin synthetase BioD</fullName>
        <ecNumber evidence="1">6.3.3.3</ecNumber>
    </recommendedName>
    <alternativeName>
        <fullName evidence="1">DTB synthetase</fullName>
        <shortName evidence="1">DTBS</shortName>
    </alternativeName>
    <alternativeName>
        <fullName evidence="1">Dethiobiotin synthase</fullName>
    </alternativeName>
</protein>
<comment type="caution">
    <text evidence="1">Lacks conserved residue(s) required for the propagation of feature annotation.</text>
</comment>
<dbReference type="EMBL" id="CP000910">
    <property type="protein sequence ID" value="ABY22311.1"/>
    <property type="molecule type" value="Genomic_DNA"/>
</dbReference>
<proteinExistence type="inferred from homology"/>
<dbReference type="GO" id="GO:0004141">
    <property type="term" value="F:dethiobiotin synthase activity"/>
    <property type="evidence" value="ECO:0007669"/>
    <property type="project" value="UniProtKB-UniRule"/>
</dbReference>
<dbReference type="Pfam" id="PF13500">
    <property type="entry name" value="AAA_26"/>
    <property type="match status" value="1"/>
</dbReference>